<dbReference type="AlphaFoldDB" id="A0AAE3XAS3"/>
<gene>
    <name evidence="1" type="ORF">J2Y00_001888</name>
</gene>
<organism evidence="1 2">
    <name type="scientific">Deinococcus soli</name>
    <name type="common">ex Cha et al. 2016</name>
    <dbReference type="NCBI Taxonomy" id="1309411"/>
    <lineage>
        <taxon>Bacteria</taxon>
        <taxon>Thermotogati</taxon>
        <taxon>Deinococcota</taxon>
        <taxon>Deinococci</taxon>
        <taxon>Deinococcales</taxon>
        <taxon>Deinococcaceae</taxon>
        <taxon>Deinococcus</taxon>
    </lineage>
</organism>
<sequence>MTIHYLILEGPDATTLKHVTQALQDALASESDVTLKAAGSAVYFSTITDRNNVLDREEGRTFPGQWGFTAGACLLRTQQEVATYVRNHVDRDAFNSSAVQQWLTLVDQEEATAAATYFDKHELFDVVGFHWDMQAA</sequence>
<dbReference type="Proteomes" id="UP001185331">
    <property type="component" value="Unassembled WGS sequence"/>
</dbReference>
<reference evidence="1" key="1">
    <citation type="submission" date="2023-07" db="EMBL/GenBank/DDBJ databases">
        <title>Sorghum-associated microbial communities from plants grown in Nebraska, USA.</title>
        <authorList>
            <person name="Schachtman D."/>
        </authorList>
    </citation>
    <scope>NUCLEOTIDE SEQUENCE</scope>
    <source>
        <strain evidence="1">BE330</strain>
    </source>
</reference>
<protein>
    <submittedName>
        <fullName evidence="1">Uncharacterized protein</fullName>
    </submittedName>
</protein>
<comment type="caution">
    <text evidence="1">The sequence shown here is derived from an EMBL/GenBank/DDBJ whole genome shotgun (WGS) entry which is preliminary data.</text>
</comment>
<dbReference type="EMBL" id="JAVDQK010000004">
    <property type="protein sequence ID" value="MDR6218325.1"/>
    <property type="molecule type" value="Genomic_DNA"/>
</dbReference>
<proteinExistence type="predicted"/>
<evidence type="ECO:0000313" key="2">
    <source>
        <dbReference type="Proteomes" id="UP001185331"/>
    </source>
</evidence>
<evidence type="ECO:0000313" key="1">
    <source>
        <dbReference type="EMBL" id="MDR6218325.1"/>
    </source>
</evidence>
<accession>A0AAE3XAS3</accession>
<dbReference type="RefSeq" id="WP_309854708.1">
    <property type="nucleotide sequence ID" value="NZ_JAVDQJ010000005.1"/>
</dbReference>
<name>A0AAE3XAS3_9DEIO</name>